<accession>A0A4Z0WC41</accession>
<dbReference type="EMBL" id="SRMF01000005">
    <property type="protein sequence ID" value="TGG92435.1"/>
    <property type="molecule type" value="Genomic_DNA"/>
</dbReference>
<dbReference type="SUPFAM" id="SSF55681">
    <property type="entry name" value="Class II aaRS and biotin synthetases"/>
    <property type="match status" value="1"/>
</dbReference>
<keyword evidence="4" id="KW-0067">ATP-binding</keyword>
<dbReference type="SUPFAM" id="SSF54991">
    <property type="entry name" value="Anticodon-binding domain of PheRS"/>
    <property type="match status" value="1"/>
</dbReference>
<comment type="similarity">
    <text evidence="1">Belongs to the class-II aminoacyl-tRNA synthetase family.</text>
</comment>
<keyword evidence="2" id="KW-0436">Ligase</keyword>
<evidence type="ECO:0000256" key="3">
    <source>
        <dbReference type="ARBA" id="ARBA00022741"/>
    </source>
</evidence>
<evidence type="ECO:0000256" key="8">
    <source>
        <dbReference type="ARBA" id="ARBA00031194"/>
    </source>
</evidence>
<dbReference type="InterPro" id="IPR036690">
    <property type="entry name" value="Fdx_antiC-bd_sf"/>
</dbReference>
<evidence type="ECO:0000256" key="1">
    <source>
        <dbReference type="ARBA" id="ARBA00008226"/>
    </source>
</evidence>
<keyword evidence="5" id="KW-0648">Protein biosynthesis</keyword>
<keyword evidence="12" id="KW-1185">Reference proteome</keyword>
<dbReference type="AlphaFoldDB" id="A0A4Z0WC41"/>
<evidence type="ECO:0000313" key="12">
    <source>
        <dbReference type="Proteomes" id="UP000297475"/>
    </source>
</evidence>
<dbReference type="RefSeq" id="WP_135483768.1">
    <property type="nucleotide sequence ID" value="NZ_SRMF01000005.1"/>
</dbReference>
<evidence type="ECO:0000259" key="9">
    <source>
        <dbReference type="PROSITE" id="PS50862"/>
    </source>
</evidence>
<evidence type="ECO:0000256" key="7">
    <source>
        <dbReference type="ARBA" id="ARBA00023146"/>
    </source>
</evidence>
<sequence length="373" mass="42036">MANLLSADALSRSLSLPDLTDPANGPHALQLLLQNIRRALASQWRCQQQIVRTSPVVSVENNYDRLGYPPGGAAREARYTRYVTPRYILRTQTSAAIPDLLAGLNIDPPQDLLLLLPGLVYRRDSIDRLHCGEPHQLDLWRVVSNATGQTMALSDLMEMISIIMQVALPGMRWRTVESPHPYTEQGVQIDALWHDQWVEVGECGLASTQVLRQAGLSDHSGLAMGLGLDRLLMLRKNIPDIRLLRSQDPRVLKQMNDLEPYVPVSSMPAVQRDLSICVASEMDEETLGDRVRGQQQCAEYIEEISVKAETPYADLPASARRRMGMKPQQKNVLLRVTLRHMDRTLTDQQANEIRNDIYRLLHQGDRHELAHNG</sequence>
<name>A0A4Z0WC41_9GAMM</name>
<evidence type="ECO:0000256" key="5">
    <source>
        <dbReference type="ARBA" id="ARBA00022917"/>
    </source>
</evidence>
<evidence type="ECO:0000313" key="11">
    <source>
        <dbReference type="EMBL" id="TGG92435.1"/>
    </source>
</evidence>
<reference evidence="11 12" key="1">
    <citation type="submission" date="2019-04" db="EMBL/GenBank/DDBJ databases">
        <title>Natronospirillum operosus gen. nov., sp. nov., a haloalkaliphilic satellite isolated from decaying biomass of laboratory culture of cyanobacterium Geitlerinema sp. and proposal of Natronospirillaceae fam. nov. and Saccharospirillaceae fam. nov.</title>
        <authorList>
            <person name="Kevbrin V."/>
            <person name="Boltyanskaya Y."/>
            <person name="Koziaeva V."/>
            <person name="Grouzdev D.S."/>
            <person name="Park M."/>
            <person name="Cho J."/>
        </authorList>
    </citation>
    <scope>NUCLEOTIDE SEQUENCE [LARGE SCALE GENOMIC DNA]</scope>
    <source>
        <strain evidence="11 12">G-116</strain>
    </source>
</reference>
<evidence type="ECO:0000256" key="2">
    <source>
        <dbReference type="ARBA" id="ARBA00022598"/>
    </source>
</evidence>
<dbReference type="InterPro" id="IPR005121">
    <property type="entry name" value="Fdx_antiC-bd"/>
</dbReference>
<evidence type="ECO:0000259" key="10">
    <source>
        <dbReference type="PROSITE" id="PS51447"/>
    </source>
</evidence>
<feature type="domain" description="Aminoacyl-transfer RNA synthetases class-II family profile" evidence="9">
    <location>
        <begin position="118"/>
        <end position="263"/>
    </location>
</feature>
<comment type="caution">
    <text evidence="11">The sequence shown here is derived from an EMBL/GenBank/DDBJ whole genome shotgun (WGS) entry which is preliminary data.</text>
</comment>
<dbReference type="PROSITE" id="PS50862">
    <property type="entry name" value="AA_TRNA_LIGASE_II"/>
    <property type="match status" value="1"/>
</dbReference>
<organism evidence="11 12">
    <name type="scientific">Natronospirillum operosum</name>
    <dbReference type="NCBI Taxonomy" id="2759953"/>
    <lineage>
        <taxon>Bacteria</taxon>
        <taxon>Pseudomonadati</taxon>
        <taxon>Pseudomonadota</taxon>
        <taxon>Gammaproteobacteria</taxon>
        <taxon>Oceanospirillales</taxon>
        <taxon>Natronospirillaceae</taxon>
        <taxon>Natronospirillum</taxon>
    </lineage>
</organism>
<dbReference type="GO" id="GO:0000049">
    <property type="term" value="F:tRNA binding"/>
    <property type="evidence" value="ECO:0007669"/>
    <property type="project" value="InterPro"/>
</dbReference>
<dbReference type="GO" id="GO:0005524">
    <property type="term" value="F:ATP binding"/>
    <property type="evidence" value="ECO:0007669"/>
    <property type="project" value="UniProtKB-KW"/>
</dbReference>
<dbReference type="PROSITE" id="PS51447">
    <property type="entry name" value="FDX_ACB"/>
    <property type="match status" value="1"/>
</dbReference>
<dbReference type="Gene3D" id="3.30.70.380">
    <property type="entry name" value="Ferrodoxin-fold anticodon-binding domain"/>
    <property type="match status" value="1"/>
</dbReference>
<evidence type="ECO:0000256" key="6">
    <source>
        <dbReference type="ARBA" id="ARBA00022946"/>
    </source>
</evidence>
<keyword evidence="6" id="KW-0809">Transit peptide</keyword>
<keyword evidence="7" id="KW-0030">Aminoacyl-tRNA synthetase</keyword>
<dbReference type="GO" id="GO:0006412">
    <property type="term" value="P:translation"/>
    <property type="evidence" value="ECO:0007669"/>
    <property type="project" value="UniProtKB-KW"/>
</dbReference>
<dbReference type="Pfam" id="PF01409">
    <property type="entry name" value="tRNA-synt_2d"/>
    <property type="match status" value="1"/>
</dbReference>
<dbReference type="GO" id="GO:0004812">
    <property type="term" value="F:aminoacyl-tRNA ligase activity"/>
    <property type="evidence" value="ECO:0007669"/>
    <property type="project" value="UniProtKB-KW"/>
</dbReference>
<dbReference type="InterPro" id="IPR006195">
    <property type="entry name" value="aa-tRNA-synth_II"/>
</dbReference>
<dbReference type="InterPro" id="IPR045864">
    <property type="entry name" value="aa-tRNA-synth_II/BPL/LPL"/>
</dbReference>
<dbReference type="Gene3D" id="3.30.930.10">
    <property type="entry name" value="Bira Bifunctional Protein, Domain 2"/>
    <property type="match status" value="1"/>
</dbReference>
<proteinExistence type="inferred from homology"/>
<dbReference type="SMART" id="SM00896">
    <property type="entry name" value="FDX-ACB"/>
    <property type="match status" value="1"/>
</dbReference>
<protein>
    <recommendedName>
        <fullName evidence="8">Phenylalanyl-tRNA synthetase</fullName>
    </recommendedName>
</protein>
<keyword evidence="3" id="KW-0547">Nucleotide-binding</keyword>
<feature type="domain" description="FDX-ACB" evidence="10">
    <location>
        <begin position="265"/>
        <end position="370"/>
    </location>
</feature>
<dbReference type="Pfam" id="PF03147">
    <property type="entry name" value="FDX-ACB"/>
    <property type="match status" value="1"/>
</dbReference>
<dbReference type="OrthoDB" id="489670at2"/>
<dbReference type="GO" id="GO:0043039">
    <property type="term" value="P:tRNA aminoacylation"/>
    <property type="evidence" value="ECO:0007669"/>
    <property type="project" value="InterPro"/>
</dbReference>
<dbReference type="Proteomes" id="UP000297475">
    <property type="component" value="Unassembled WGS sequence"/>
</dbReference>
<evidence type="ECO:0000256" key="4">
    <source>
        <dbReference type="ARBA" id="ARBA00022840"/>
    </source>
</evidence>
<gene>
    <name evidence="11" type="ORF">E4656_13240</name>
</gene>
<dbReference type="InterPro" id="IPR002319">
    <property type="entry name" value="Phenylalanyl-tRNA_Synthase"/>
</dbReference>